<name>A0ABQ4KKA8_9BACI</name>
<organism evidence="1 2">
    <name type="scientific">Lederbergia ruris</name>
    <dbReference type="NCBI Taxonomy" id="217495"/>
    <lineage>
        <taxon>Bacteria</taxon>
        <taxon>Bacillati</taxon>
        <taxon>Bacillota</taxon>
        <taxon>Bacilli</taxon>
        <taxon>Bacillales</taxon>
        <taxon>Bacillaceae</taxon>
        <taxon>Lederbergia</taxon>
    </lineage>
</organism>
<reference evidence="1 2" key="1">
    <citation type="submission" date="2021-03" db="EMBL/GenBank/DDBJ databases">
        <title>Antimicrobial resistance genes in bacteria isolated from Japanese honey, and their potential for conferring macrolide and lincosamide resistance in the American foulbrood pathogen Paenibacillus larvae.</title>
        <authorList>
            <person name="Okamoto M."/>
            <person name="Kumagai M."/>
            <person name="Kanamori H."/>
            <person name="Takamatsu D."/>
        </authorList>
    </citation>
    <scope>NUCLEOTIDE SEQUENCE [LARGE SCALE GENOMIC DNA]</scope>
    <source>
        <strain evidence="1 2">J8TS2</strain>
    </source>
</reference>
<gene>
    <name evidence="1" type="ORF">J8TS2_27090</name>
</gene>
<evidence type="ECO:0000313" key="1">
    <source>
        <dbReference type="EMBL" id="GIN58390.1"/>
    </source>
</evidence>
<proteinExistence type="predicted"/>
<comment type="caution">
    <text evidence="1">The sequence shown here is derived from an EMBL/GenBank/DDBJ whole genome shotgun (WGS) entry which is preliminary data.</text>
</comment>
<dbReference type="EMBL" id="BORB01000023">
    <property type="protein sequence ID" value="GIN58390.1"/>
    <property type="molecule type" value="Genomic_DNA"/>
</dbReference>
<dbReference type="Proteomes" id="UP000679950">
    <property type="component" value="Unassembled WGS sequence"/>
</dbReference>
<accession>A0ABQ4KKA8</accession>
<keyword evidence="2" id="KW-1185">Reference proteome</keyword>
<evidence type="ECO:0000313" key="2">
    <source>
        <dbReference type="Proteomes" id="UP000679950"/>
    </source>
</evidence>
<protein>
    <submittedName>
        <fullName evidence="1">Uncharacterized protein</fullName>
    </submittedName>
</protein>
<sequence>MTHGFAKMTGLSCMSNPYTIQKDRSKEECGEKTVIHPWFKDGYFFAGKMPILS</sequence>